<evidence type="ECO:0000256" key="3">
    <source>
        <dbReference type="ARBA" id="ARBA00011128"/>
    </source>
</evidence>
<dbReference type="PROSITE" id="PS50053">
    <property type="entry name" value="UBIQUITIN_2"/>
    <property type="match status" value="1"/>
</dbReference>
<feature type="domain" description="UBA" evidence="9">
    <location>
        <begin position="374"/>
        <end position="413"/>
    </location>
</feature>
<dbReference type="CDD" id="cd05479">
    <property type="entry name" value="RP_DDI"/>
    <property type="match status" value="1"/>
</dbReference>
<keyword evidence="6" id="KW-0064">Aspartyl protease</keyword>
<dbReference type="PANTHER" id="PTHR12917:SF1">
    <property type="entry name" value="AT13091P"/>
    <property type="match status" value="1"/>
</dbReference>
<organism evidence="11 12">
    <name type="scientific">Scheffersomyces spartinae</name>
    <dbReference type="NCBI Taxonomy" id="45513"/>
    <lineage>
        <taxon>Eukaryota</taxon>
        <taxon>Fungi</taxon>
        <taxon>Dikarya</taxon>
        <taxon>Ascomycota</taxon>
        <taxon>Saccharomycotina</taxon>
        <taxon>Pichiomycetes</taxon>
        <taxon>Debaryomycetaceae</taxon>
        <taxon>Scheffersomyces</taxon>
    </lineage>
</organism>
<name>A0A9P7V6Y5_9ASCO</name>
<dbReference type="PANTHER" id="PTHR12917">
    <property type="entry name" value="ASPARTYL PROTEASE DDI-RELATED"/>
    <property type="match status" value="1"/>
</dbReference>
<evidence type="ECO:0000313" key="11">
    <source>
        <dbReference type="EMBL" id="KAG7192519.1"/>
    </source>
</evidence>
<dbReference type="Gene3D" id="2.40.70.10">
    <property type="entry name" value="Acid Proteases"/>
    <property type="match status" value="1"/>
</dbReference>
<dbReference type="GeneID" id="66114988"/>
<dbReference type="EMBL" id="JAHMUF010000017">
    <property type="protein sequence ID" value="KAG7192519.1"/>
    <property type="molecule type" value="Genomic_DNA"/>
</dbReference>
<dbReference type="OrthoDB" id="1047367at2759"/>
<evidence type="ECO:0000256" key="5">
    <source>
        <dbReference type="ARBA" id="ARBA00022670"/>
    </source>
</evidence>
<dbReference type="GO" id="GO:0006508">
    <property type="term" value="P:proteolysis"/>
    <property type="evidence" value="ECO:0007669"/>
    <property type="project" value="UniProtKB-KW"/>
</dbReference>
<comment type="function">
    <text evidence="1">Probable aspartic protease. May be involved in the regulation of exocytosis. Acts as a linker between the 19S proteasome and polyubiquitinated proteins via UBA domain interactions with ubiquitin for their subsequent degradation. Required for S-phase checkpoint control.</text>
</comment>
<sequence>MKLTISVSDGQLINVDVSESLTLGDLKAYIQAETELEPQHQKLTVDGKLLTSETQTLSELGLKDDDLLVLDVGSISTNEPVPAAATHPPPQSTGGSDRFNLTSEQAEKFRTELLGNEVLVKSLKRFRPNITELLANPAAFLEYATTNLRNDMKVEAMAIEMNPEDPENQARILQSIRQEQIDRNYQLAHDITPEAFTRINMLYVKMIVNGHELNAFIDTGAAVSIISPKVAESVGISHLIDKRFHGEAVGVGRLKIEGKIHSVPIRFPNSDIALPASFSVIDGLMDFLIGLDLMRRHKCIIDLERHIMVTGGSIEVPFLSDVEVEKIVGDQLGFKDLLDTIPKATTSKATTDSVAKPMTASASSSQTSSARSSAFPEKDIKILVDLGFTRSDAIRALHQCNGNVDVAASLLFQ</sequence>
<keyword evidence="5" id="KW-0645">Protease</keyword>
<dbReference type="Gene3D" id="1.10.8.10">
    <property type="entry name" value="DNA helicase RuvA subunit, C-terminal domain"/>
    <property type="match status" value="1"/>
</dbReference>
<comment type="caution">
    <text evidence="11">The sequence shown here is derived from an EMBL/GenBank/DDBJ whole genome shotgun (WGS) entry which is preliminary data.</text>
</comment>
<dbReference type="RefSeq" id="XP_043048069.1">
    <property type="nucleotide sequence ID" value="XM_043192405.1"/>
</dbReference>
<dbReference type="AlphaFoldDB" id="A0A9P7V6Y5"/>
<dbReference type="SUPFAM" id="SSF46934">
    <property type="entry name" value="UBA-like"/>
    <property type="match status" value="1"/>
</dbReference>
<dbReference type="Proteomes" id="UP000790833">
    <property type="component" value="Unassembled WGS sequence"/>
</dbReference>
<evidence type="ECO:0000313" key="12">
    <source>
        <dbReference type="Proteomes" id="UP000790833"/>
    </source>
</evidence>
<dbReference type="InterPro" id="IPR019103">
    <property type="entry name" value="Peptidase_aspartic_DDI1-type"/>
</dbReference>
<dbReference type="SUPFAM" id="SSF50630">
    <property type="entry name" value="Acid proteases"/>
    <property type="match status" value="1"/>
</dbReference>
<keyword evidence="12" id="KW-1185">Reference proteome</keyword>
<dbReference type="Gene3D" id="3.10.20.90">
    <property type="entry name" value="Phosphatidylinositol 3-kinase Catalytic Subunit, Chain A, domain 1"/>
    <property type="match status" value="1"/>
</dbReference>
<comment type="subunit">
    <text evidence="3">Binds ubiquitin and polyubiquitinated proteins.</text>
</comment>
<comment type="similarity">
    <text evidence="2">Belongs to the DDI1 family.</text>
</comment>
<dbReference type="InterPro" id="IPR021109">
    <property type="entry name" value="Peptidase_aspartic_dom_sf"/>
</dbReference>
<evidence type="ECO:0000256" key="7">
    <source>
        <dbReference type="ARBA" id="ARBA00022801"/>
    </source>
</evidence>
<dbReference type="Pfam" id="PF00240">
    <property type="entry name" value="ubiquitin"/>
    <property type="match status" value="1"/>
</dbReference>
<evidence type="ECO:0000256" key="1">
    <source>
        <dbReference type="ARBA" id="ARBA00003231"/>
    </source>
</evidence>
<evidence type="ECO:0000256" key="6">
    <source>
        <dbReference type="ARBA" id="ARBA00022750"/>
    </source>
</evidence>
<evidence type="ECO:0000256" key="2">
    <source>
        <dbReference type="ARBA" id="ARBA00009136"/>
    </source>
</evidence>
<reference evidence="11" key="1">
    <citation type="submission" date="2021-03" db="EMBL/GenBank/DDBJ databases">
        <authorList>
            <person name="Palmer J.M."/>
        </authorList>
    </citation>
    <scope>NUCLEOTIDE SEQUENCE</scope>
    <source>
        <strain evidence="11">ARV_011</strain>
    </source>
</reference>
<evidence type="ECO:0000259" key="9">
    <source>
        <dbReference type="PROSITE" id="PS50030"/>
    </source>
</evidence>
<evidence type="ECO:0000256" key="8">
    <source>
        <dbReference type="SAM" id="MobiDB-lite"/>
    </source>
</evidence>
<gene>
    <name evidence="11" type="primary">DDI2</name>
    <name evidence="11" type="ORF">KQ657_001614</name>
</gene>
<dbReference type="Pfam" id="PF09668">
    <property type="entry name" value="Asp_protease"/>
    <property type="match status" value="1"/>
</dbReference>
<dbReference type="InterPro" id="IPR009060">
    <property type="entry name" value="UBA-like_sf"/>
</dbReference>
<feature type="region of interest" description="Disordered" evidence="8">
    <location>
        <begin position="78"/>
        <end position="97"/>
    </location>
</feature>
<proteinExistence type="inferred from homology"/>
<feature type="domain" description="Ubiquitin-like" evidence="10">
    <location>
        <begin position="1"/>
        <end position="70"/>
    </location>
</feature>
<dbReference type="SUPFAM" id="SSF54236">
    <property type="entry name" value="Ubiquitin-like"/>
    <property type="match status" value="1"/>
</dbReference>
<dbReference type="InterPro" id="IPR029071">
    <property type="entry name" value="Ubiquitin-like_domsf"/>
</dbReference>
<dbReference type="InterPro" id="IPR000626">
    <property type="entry name" value="Ubiquitin-like_dom"/>
</dbReference>
<evidence type="ECO:0000259" key="10">
    <source>
        <dbReference type="PROSITE" id="PS50053"/>
    </source>
</evidence>
<evidence type="ECO:0000256" key="4">
    <source>
        <dbReference type="ARBA" id="ARBA00021491"/>
    </source>
</evidence>
<dbReference type="InterPro" id="IPR015940">
    <property type="entry name" value="UBA"/>
</dbReference>
<dbReference type="SMART" id="SM00213">
    <property type="entry name" value="UBQ"/>
    <property type="match status" value="1"/>
</dbReference>
<accession>A0A9P7V6Y5</accession>
<dbReference type="SMART" id="SM00165">
    <property type="entry name" value="UBA"/>
    <property type="match status" value="1"/>
</dbReference>
<dbReference type="PROSITE" id="PS50030">
    <property type="entry name" value="UBA"/>
    <property type="match status" value="1"/>
</dbReference>
<dbReference type="Pfam" id="PF00627">
    <property type="entry name" value="UBA"/>
    <property type="match status" value="1"/>
</dbReference>
<feature type="region of interest" description="Disordered" evidence="8">
    <location>
        <begin position="349"/>
        <end position="372"/>
    </location>
</feature>
<dbReference type="CDD" id="cd14309">
    <property type="entry name" value="UBA_scDdi1_like"/>
    <property type="match status" value="1"/>
</dbReference>
<keyword evidence="7" id="KW-0378">Hydrolase</keyword>
<feature type="compositionally biased region" description="Low complexity" evidence="8">
    <location>
        <begin position="360"/>
        <end position="372"/>
    </location>
</feature>
<protein>
    <recommendedName>
        <fullName evidence="4">DNA damage-inducible protein 1</fullName>
    </recommendedName>
</protein>
<dbReference type="GO" id="GO:0004190">
    <property type="term" value="F:aspartic-type endopeptidase activity"/>
    <property type="evidence" value="ECO:0007669"/>
    <property type="project" value="UniProtKB-KW"/>
</dbReference>